<keyword evidence="2" id="KW-0472">Membrane</keyword>
<proteinExistence type="predicted"/>
<feature type="transmembrane region" description="Helical" evidence="2">
    <location>
        <begin position="154"/>
        <end position="177"/>
    </location>
</feature>
<dbReference type="AlphaFoldDB" id="E2Q3M2"/>
<feature type="region of interest" description="Disordered" evidence="1">
    <location>
        <begin position="446"/>
        <end position="476"/>
    </location>
</feature>
<feature type="region of interest" description="Disordered" evidence="1">
    <location>
        <begin position="210"/>
        <end position="231"/>
    </location>
</feature>
<feature type="transmembrane region" description="Helical" evidence="2">
    <location>
        <begin position="183"/>
        <end position="203"/>
    </location>
</feature>
<keyword evidence="2" id="KW-1133">Transmembrane helix</keyword>
<gene>
    <name evidence="3" type="ORF">SCLAV_1768</name>
</gene>
<evidence type="ECO:0000256" key="2">
    <source>
        <dbReference type="SAM" id="Phobius"/>
    </source>
</evidence>
<dbReference type="Proteomes" id="UP000002357">
    <property type="component" value="Chromosome"/>
</dbReference>
<dbReference type="GO" id="GO:0008761">
    <property type="term" value="F:UDP-N-acetylglucosamine 2-epimerase activity"/>
    <property type="evidence" value="ECO:0007669"/>
    <property type="project" value="UniProtKB-EC"/>
</dbReference>
<dbReference type="EMBL" id="CM000913">
    <property type="protein sequence ID" value="EFG06842.1"/>
    <property type="molecule type" value="Genomic_DNA"/>
</dbReference>
<dbReference type="eggNOG" id="COG0381">
    <property type="taxonomic scope" value="Bacteria"/>
</dbReference>
<protein>
    <submittedName>
        <fullName evidence="3">UDP-N-acetylglucosamine 2-epimerase</fullName>
        <ecNumber evidence="3">5.1.3.14</ecNumber>
    </submittedName>
</protein>
<dbReference type="SUPFAM" id="SSF53756">
    <property type="entry name" value="UDP-Glycosyltransferase/glycogen phosphorylase"/>
    <property type="match status" value="1"/>
</dbReference>
<dbReference type="EC" id="5.1.3.14" evidence="3"/>
<name>E2Q3M2_STRCL</name>
<sequence length="476" mass="47786">MPGPGPWSRCPVAAALATTGHRHVIVHTGRYDDPGLSDVCLLRAGDPGAESRPGGGLGPSRGAAGAALAGLDPVVRERRPDSVLVHGDTRAMPAGAPAAVKPRLPPPRGTCRRALGHACPRPGVGAGAQCSVRRRGQLSADAVTEAGDWRSAAAVFFAVAFLAVVFVAAFFAVVFFAAVFLAAVFFVAAFFAVAFLAVLRAAFLAGAGVSSSATGSDGVSTTTTAASSAPAGAPAGALALRVTRRRARGGAASVSAGASGAWGASGSTTGATGSGDGVSFASITTSDPVDLGAPAGADALRVARRRPRPRNAAASASAALLYSSSSGTNAGSGSATGSATSAATSATVCGACSGSGTGAAACSCSCGCSAPPRPRLRARLPPPPPPPTACGCSMCTITPRPLQWTQVSEKDSSRPWPTRLRVICTRPSEVTSATWCLVRSRPRHSSSRRITRSRLDSRTMSMKSTTTIPPRSRSRS</sequence>
<evidence type="ECO:0000256" key="1">
    <source>
        <dbReference type="SAM" id="MobiDB-lite"/>
    </source>
</evidence>
<dbReference type="Gene3D" id="3.40.50.2000">
    <property type="entry name" value="Glycogen Phosphorylase B"/>
    <property type="match status" value="1"/>
</dbReference>
<keyword evidence="2" id="KW-0812">Transmembrane</keyword>
<keyword evidence="4" id="KW-1185">Reference proteome</keyword>
<reference evidence="3 4" key="1">
    <citation type="journal article" date="2010" name="Genome Biol. Evol.">
        <title>The sequence of a 1.8-mb bacterial linear plasmid reveals a rich evolutionary reservoir of secondary metabolic pathways.</title>
        <authorList>
            <person name="Medema M.H."/>
            <person name="Trefzer A."/>
            <person name="Kovalchuk A."/>
            <person name="van den Berg M."/>
            <person name="Mueller U."/>
            <person name="Heijne W."/>
            <person name="Wu L."/>
            <person name="Alam M.T."/>
            <person name="Ronning C.M."/>
            <person name="Nierman W.C."/>
            <person name="Bovenberg R.A.L."/>
            <person name="Breitling R."/>
            <person name="Takano E."/>
        </authorList>
    </citation>
    <scope>NUCLEOTIDE SEQUENCE [LARGE SCALE GENOMIC DNA]</scope>
    <source>
        <strain evidence="4">ATCC 27064 / DSM 738 / JCM 4710 / NBRC 13307 / NCIMB 12785 / NRRL 3585 / VKM Ac-602</strain>
    </source>
</reference>
<evidence type="ECO:0000313" key="3">
    <source>
        <dbReference type="EMBL" id="EFG06842.1"/>
    </source>
</evidence>
<accession>E2Q3M2</accession>
<keyword evidence="3" id="KW-0413">Isomerase</keyword>
<organism evidence="3 4">
    <name type="scientific">Streptomyces clavuligerus</name>
    <dbReference type="NCBI Taxonomy" id="1901"/>
    <lineage>
        <taxon>Bacteria</taxon>
        <taxon>Bacillati</taxon>
        <taxon>Actinomycetota</taxon>
        <taxon>Actinomycetes</taxon>
        <taxon>Kitasatosporales</taxon>
        <taxon>Streptomycetaceae</taxon>
        <taxon>Streptomyces</taxon>
    </lineage>
</organism>
<evidence type="ECO:0000313" key="4">
    <source>
        <dbReference type="Proteomes" id="UP000002357"/>
    </source>
</evidence>
<feature type="compositionally biased region" description="Polar residues" evidence="1">
    <location>
        <begin position="459"/>
        <end position="469"/>
    </location>
</feature>